<protein>
    <submittedName>
        <fullName evidence="1">Glycosyltransferase family 2 protein</fullName>
    </submittedName>
</protein>
<reference evidence="1 2" key="1">
    <citation type="submission" date="2019-12" db="EMBL/GenBank/DDBJ databases">
        <authorList>
            <person name="Li M."/>
        </authorList>
    </citation>
    <scope>NUCLEOTIDE SEQUENCE [LARGE SCALE GENOMIC DNA]</scope>
    <source>
        <strain evidence="1 2">GBMRC 2024</strain>
    </source>
</reference>
<dbReference type="EMBL" id="WUMU01000001">
    <property type="protein sequence ID" value="MXN16691.1"/>
    <property type="molecule type" value="Genomic_DNA"/>
</dbReference>
<evidence type="ECO:0000313" key="2">
    <source>
        <dbReference type="Proteomes" id="UP000477911"/>
    </source>
</evidence>
<sequence>MRSPWRHLQRARVAFRQRRRRQLYLWRAFRARRDLRRVADRSAAIRPGDVLLFCVLRNESLRLPQFLAHYRALGVAHFLIVDNASTDGSAALLARQPDVSLWYSGASYRRARFGINWLNHLLGRYGHGHWCVIADADELLDYAGSDHRRLPALAARLEARGQMVMGAFLLDLFPKGRLGLRTYQAGRDPLEVLTQFDPGPFRARRQAPMGNLWLQGGTRDRVFFADQPARAPTLNKLPFLRWDRRYAFVNSSHSILPPGLNAFYSGPGGPFFNGVLLHTKFLPDVLDRAREDLCRSQHFNSPDLYRDYYEAILKAPDLSCPDTLRFAGTGGLVRIGLISSDEGL</sequence>
<evidence type="ECO:0000313" key="1">
    <source>
        <dbReference type="EMBL" id="MXN16691.1"/>
    </source>
</evidence>
<keyword evidence="2" id="KW-1185">Reference proteome</keyword>
<name>A0A6L7FXX9_9RHOB</name>
<accession>A0A6L7FXX9</accession>
<organism evidence="1 2">
    <name type="scientific">Pseudooceanicola albus</name>
    <dbReference type="NCBI Taxonomy" id="2692189"/>
    <lineage>
        <taxon>Bacteria</taxon>
        <taxon>Pseudomonadati</taxon>
        <taxon>Pseudomonadota</taxon>
        <taxon>Alphaproteobacteria</taxon>
        <taxon>Rhodobacterales</taxon>
        <taxon>Paracoccaceae</taxon>
        <taxon>Pseudooceanicola</taxon>
    </lineage>
</organism>
<dbReference type="GO" id="GO:0016740">
    <property type="term" value="F:transferase activity"/>
    <property type="evidence" value="ECO:0007669"/>
    <property type="project" value="UniProtKB-KW"/>
</dbReference>
<dbReference type="RefSeq" id="WP_160891206.1">
    <property type="nucleotide sequence ID" value="NZ_WUMU01000001.1"/>
</dbReference>
<dbReference type="InterPro" id="IPR029044">
    <property type="entry name" value="Nucleotide-diphossugar_trans"/>
</dbReference>
<comment type="caution">
    <text evidence="1">The sequence shown here is derived from an EMBL/GenBank/DDBJ whole genome shotgun (WGS) entry which is preliminary data.</text>
</comment>
<dbReference type="Proteomes" id="UP000477911">
    <property type="component" value="Unassembled WGS sequence"/>
</dbReference>
<dbReference type="Pfam" id="PF13704">
    <property type="entry name" value="Glyco_tranf_2_4"/>
    <property type="match status" value="1"/>
</dbReference>
<gene>
    <name evidence="1" type="ORF">GR170_02500</name>
</gene>
<proteinExistence type="predicted"/>
<dbReference type="AlphaFoldDB" id="A0A6L7FXX9"/>
<keyword evidence="1" id="KW-0808">Transferase</keyword>
<dbReference type="SUPFAM" id="SSF53448">
    <property type="entry name" value="Nucleotide-diphospho-sugar transferases"/>
    <property type="match status" value="1"/>
</dbReference>